<protein>
    <submittedName>
        <fullName evidence="1">Uncharacterized protein</fullName>
    </submittedName>
</protein>
<evidence type="ECO:0000313" key="2">
    <source>
        <dbReference type="Proteomes" id="UP000056090"/>
    </source>
</evidence>
<dbReference type="RefSeq" id="WP_044057180.1">
    <property type="nucleotide sequence ID" value="NZ_CBCSKJ010000001.1"/>
</dbReference>
<evidence type="ECO:0000313" key="1">
    <source>
        <dbReference type="EMBL" id="AIF99039.1"/>
    </source>
</evidence>
<keyword evidence="2" id="KW-1185">Reference proteome</keyword>
<proteinExistence type="predicted"/>
<gene>
    <name evidence="1" type="ORF">EP13_10290</name>
</gene>
<dbReference type="AlphaFoldDB" id="A0A075NWM0"/>
<accession>A0A075NWM0</accession>
<sequence length="77" mass="8540">MKHVAKIEVSKAFAKVEELSKACQNHLFENAIDLGKHELVIHALLNGIQEACSDWITPLQSESGEAVTIKQLDTVNR</sequence>
<name>A0A075NWM0_9ALTE</name>
<reference evidence="1 2" key="1">
    <citation type="submission" date="2014-06" db="EMBL/GenBank/DDBJ databases">
        <title>Genomes of Alteromonas australica, a world apart.</title>
        <authorList>
            <person name="Gonzaga A."/>
            <person name="Lopez-Perez M."/>
            <person name="Rodriguez-Valera F."/>
        </authorList>
    </citation>
    <scope>NUCLEOTIDE SEQUENCE [LARGE SCALE GENOMIC DNA]</scope>
    <source>
        <strain evidence="1 2">H 17</strain>
    </source>
</reference>
<dbReference type="EMBL" id="CP008849">
    <property type="protein sequence ID" value="AIF99039.1"/>
    <property type="molecule type" value="Genomic_DNA"/>
</dbReference>
<dbReference type="Proteomes" id="UP000056090">
    <property type="component" value="Chromosome"/>
</dbReference>
<dbReference type="GeneID" id="78255294"/>
<dbReference type="KEGG" id="aal:EP13_10290"/>
<organism evidence="1 2">
    <name type="scientific">Alteromonas australica</name>
    <dbReference type="NCBI Taxonomy" id="589873"/>
    <lineage>
        <taxon>Bacteria</taxon>
        <taxon>Pseudomonadati</taxon>
        <taxon>Pseudomonadota</taxon>
        <taxon>Gammaproteobacteria</taxon>
        <taxon>Alteromonadales</taxon>
        <taxon>Alteromonadaceae</taxon>
        <taxon>Alteromonas/Salinimonas group</taxon>
        <taxon>Alteromonas</taxon>
    </lineage>
</organism>